<evidence type="ECO:0000256" key="12">
    <source>
        <dbReference type="ARBA" id="ARBA00058437"/>
    </source>
</evidence>
<evidence type="ECO:0000256" key="3">
    <source>
        <dbReference type="ARBA" id="ARBA00008661"/>
    </source>
</evidence>
<dbReference type="InterPro" id="IPR002659">
    <property type="entry name" value="Glyco_trans_31"/>
</dbReference>
<name>A0A3B3RUS5_9TELE</name>
<evidence type="ECO:0000256" key="6">
    <source>
        <dbReference type="ARBA" id="ARBA00022692"/>
    </source>
</evidence>
<keyword evidence="7" id="KW-0735">Signal-anchor</keyword>
<accession>A0A3B3RUS5</accession>
<evidence type="ECO:0000256" key="5">
    <source>
        <dbReference type="ARBA" id="ARBA00022679"/>
    </source>
</evidence>
<reference evidence="14" key="1">
    <citation type="submission" date="2025-08" db="UniProtKB">
        <authorList>
            <consortium name="Ensembl"/>
        </authorList>
    </citation>
    <scope>IDENTIFICATION</scope>
</reference>
<comment type="similarity">
    <text evidence="3 13">Belongs to the glycosyltransferase 31 family.</text>
</comment>
<keyword evidence="9 13" id="KW-0333">Golgi apparatus</keyword>
<dbReference type="GO" id="GO:0000139">
    <property type="term" value="C:Golgi membrane"/>
    <property type="evidence" value="ECO:0007669"/>
    <property type="project" value="UniProtKB-SubCell"/>
</dbReference>
<keyword evidence="8" id="KW-1133">Transmembrane helix</keyword>
<proteinExistence type="inferred from homology"/>
<evidence type="ECO:0000313" key="15">
    <source>
        <dbReference type="Proteomes" id="UP000261540"/>
    </source>
</evidence>
<dbReference type="PANTHER" id="PTHR11214:SF93">
    <property type="entry name" value="UDP-GLCNAC:BETAGAL BETA-1,3-N-ACETYLGLUCOSAMINYLTRANSFERASE 7"/>
    <property type="match status" value="1"/>
</dbReference>
<keyword evidence="4 13" id="KW-0328">Glycosyltransferase</keyword>
<dbReference type="Pfam" id="PF01762">
    <property type="entry name" value="Galactosyl_T"/>
    <property type="match status" value="1"/>
</dbReference>
<evidence type="ECO:0000256" key="1">
    <source>
        <dbReference type="ARBA" id="ARBA00004323"/>
    </source>
</evidence>
<keyword evidence="6" id="KW-0812">Transmembrane</keyword>
<dbReference type="Proteomes" id="UP000261540">
    <property type="component" value="Unplaced"/>
</dbReference>
<keyword evidence="15" id="KW-1185">Reference proteome</keyword>
<comment type="function">
    <text evidence="12">N-acetyl glucosamine (GlcNAc) transferase that catalyzes the transfer of GlcNAc via a beta1-&gt;3 linkage from UDP-GlcNAc to the non-reducing terminal galactose (Gal) in the linearly growing chain of N- and O-linked keratan sulfate proteoglycans. Cooperates with B4GALT4 galactosyltransferase and CHST6 and CHST1 sulfotransferases to construct and elongate mono- and disulfated disaccharide units [-&gt;3Galbeta1-&gt;4(6-sulfoGlcNAcbeta)1-&gt;] and [-&gt;3(6-sulfoGalbeta)1-&gt;4(6-sulfoGlcNAcbeta)1-&gt;] within keratan sulfate polymer. Involved in biosynthesis of N-linked keratan sulfate proteoglycans in cornea, with an impact on proteoglycan fibril organization and corneal transparency. May play a role in the maintenance of tissue architecture by suppressing cellular motility and invasion.</text>
</comment>
<evidence type="ECO:0000313" key="14">
    <source>
        <dbReference type="Ensembl" id="ENSPKIP00000022063.1"/>
    </source>
</evidence>
<dbReference type="PANTHER" id="PTHR11214">
    <property type="entry name" value="BETA-1,3-N-ACETYLGLUCOSAMINYLTRANSFERASE"/>
    <property type="match status" value="1"/>
</dbReference>
<evidence type="ECO:0000256" key="7">
    <source>
        <dbReference type="ARBA" id="ARBA00022968"/>
    </source>
</evidence>
<protein>
    <recommendedName>
        <fullName evidence="13">Hexosyltransferase</fullName>
        <ecNumber evidence="13">2.4.1.-</ecNumber>
    </recommendedName>
</protein>
<dbReference type="GO" id="GO:0030311">
    <property type="term" value="P:poly-N-acetyllactosamine biosynthetic process"/>
    <property type="evidence" value="ECO:0007669"/>
    <property type="project" value="TreeGrafter"/>
</dbReference>
<reference evidence="14" key="2">
    <citation type="submission" date="2025-09" db="UniProtKB">
        <authorList>
            <consortium name="Ensembl"/>
        </authorList>
    </citation>
    <scope>IDENTIFICATION</scope>
</reference>
<evidence type="ECO:0000256" key="2">
    <source>
        <dbReference type="ARBA" id="ARBA00004922"/>
    </source>
</evidence>
<keyword evidence="10" id="KW-0472">Membrane</keyword>
<evidence type="ECO:0000256" key="10">
    <source>
        <dbReference type="ARBA" id="ARBA00023136"/>
    </source>
</evidence>
<dbReference type="EC" id="2.4.1.-" evidence="13"/>
<evidence type="ECO:0000256" key="4">
    <source>
        <dbReference type="ARBA" id="ARBA00022676"/>
    </source>
</evidence>
<evidence type="ECO:0000256" key="8">
    <source>
        <dbReference type="ARBA" id="ARBA00022989"/>
    </source>
</evidence>
<evidence type="ECO:0000256" key="11">
    <source>
        <dbReference type="ARBA" id="ARBA00023180"/>
    </source>
</evidence>
<dbReference type="Ensembl" id="ENSPKIT00000002716.1">
    <property type="protein sequence ID" value="ENSPKIP00000022063.1"/>
    <property type="gene ID" value="ENSPKIG00000006213.1"/>
</dbReference>
<comment type="pathway">
    <text evidence="2">Protein modification; protein glycosylation.</text>
</comment>
<dbReference type="Gene3D" id="3.90.550.50">
    <property type="match status" value="1"/>
</dbReference>
<evidence type="ECO:0000256" key="9">
    <source>
        <dbReference type="ARBA" id="ARBA00023034"/>
    </source>
</evidence>
<dbReference type="STRING" id="1676925.ENSPKIP00000022063"/>
<dbReference type="GO" id="GO:0006493">
    <property type="term" value="P:protein O-linked glycosylation"/>
    <property type="evidence" value="ECO:0007669"/>
    <property type="project" value="TreeGrafter"/>
</dbReference>
<organism evidence="14 15">
    <name type="scientific">Paramormyrops kingsleyae</name>
    <dbReference type="NCBI Taxonomy" id="1676925"/>
    <lineage>
        <taxon>Eukaryota</taxon>
        <taxon>Metazoa</taxon>
        <taxon>Chordata</taxon>
        <taxon>Craniata</taxon>
        <taxon>Vertebrata</taxon>
        <taxon>Euteleostomi</taxon>
        <taxon>Actinopterygii</taxon>
        <taxon>Neopterygii</taxon>
        <taxon>Teleostei</taxon>
        <taxon>Osteoglossocephala</taxon>
        <taxon>Osteoglossomorpha</taxon>
        <taxon>Osteoglossiformes</taxon>
        <taxon>Mormyridae</taxon>
        <taxon>Paramormyrops</taxon>
    </lineage>
</organism>
<keyword evidence="11" id="KW-0325">Glycoprotein</keyword>
<dbReference type="GO" id="GO:0008194">
    <property type="term" value="F:UDP-glycosyltransferase activity"/>
    <property type="evidence" value="ECO:0007669"/>
    <property type="project" value="TreeGrafter"/>
</dbReference>
<dbReference type="GeneTree" id="ENSGT00940000157606"/>
<keyword evidence="5" id="KW-0808">Transferase</keyword>
<dbReference type="FunFam" id="3.90.550.50:FF:000014">
    <property type="entry name" value="Hexosyltransferase"/>
    <property type="match status" value="1"/>
</dbReference>
<evidence type="ECO:0000256" key="13">
    <source>
        <dbReference type="RuleBase" id="RU363063"/>
    </source>
</evidence>
<comment type="subcellular location">
    <subcellularLocation>
        <location evidence="1 13">Golgi apparatus membrane</location>
        <topology evidence="1 13">Single-pass type II membrane protein</topology>
    </subcellularLocation>
</comment>
<dbReference type="GO" id="GO:0016758">
    <property type="term" value="F:hexosyltransferase activity"/>
    <property type="evidence" value="ECO:0007669"/>
    <property type="project" value="InterPro"/>
</dbReference>
<sequence>LINPRTAVRSFLCVKTNAGSSSVHVYYRSLKRGLLSKIEHLLGTDGKDSDVDSAGKNVKEVLRAWDITASKCLANRSVINTKWFQALEPKFQHYVLYRHCRVFPMIINHPEKCEEDIHLLIVIKSIITQHDRRELIRKTWGKEQEIDGKKVKTVFLLGAASKEEEMVNHQKLLEYEDHIFKDILQWDFLDSFYNLTLKETHFLKWFSKYCRNVQYVFKGDDDVFVNIPNIIEYLKESPTENLFAGDVMFMARPIRKKTNKYYIPRGLYNKSHYPPYAGGGGFVMDGSLARKLFEASKGVELYPIDDVFLGMCLARLRIKPVKHHAFKTFGLVRDKKSRLNKEPCFFKSMIVVHKLLPPDLVKMWKRINSKLVCTQKYQVI</sequence>
<dbReference type="GO" id="GO:0018146">
    <property type="term" value="P:keratan sulfate proteoglycan biosynthetic process"/>
    <property type="evidence" value="ECO:0007669"/>
    <property type="project" value="UniProtKB-ARBA"/>
</dbReference>
<dbReference type="AlphaFoldDB" id="A0A3B3RUS5"/>